<dbReference type="Proteomes" id="UP000006727">
    <property type="component" value="Chromosome 18"/>
</dbReference>
<dbReference type="PaxDb" id="3218-PP1S185_29V6.1"/>
<sequence length="339" mass="38409">MYMVFPLRSVVWFVVDDNSVVNAEDQGVVSFIFSTSMQLGRAGEGGRLTIRLSLVSWFFLLLECCVYIGALAARCSAKEIVLGVHSSGGSSYWFDSNWTIGGSAIDGLVPWWLAVNYGAFQECDGTKVRKVVVGAALKRGFLRNVAVSERRHIWSVARRTAYHRLRVDCQVDTTQAVNVINRINPLMDCCTIPRTLVNSRDLELQSSILDLHLDLYSVLYHVDISEEHWFYELVCCTSKRCSALVGLLNKFKNISISHIGCIDCYSQICFYTPDMMPTELVTVLVRIYDRAYNVRYPSEQRVMDLMVEFAMQCKGLKKPTGGLKYFICIHCGKSTFFNR</sequence>
<keyword evidence="3" id="KW-1185">Reference proteome</keyword>
<proteinExistence type="predicted"/>
<dbReference type="EnsemblPlants" id="Pp3c18_5960V3.1">
    <property type="protein sequence ID" value="Pp3c18_5960V3.1"/>
    <property type="gene ID" value="Pp3c18_5960"/>
</dbReference>
<protein>
    <submittedName>
        <fullName evidence="1 2">Uncharacterized protein</fullName>
    </submittedName>
</protein>
<dbReference type="AlphaFoldDB" id="A0A2K1J022"/>
<name>A0A2K1J022_PHYPA</name>
<evidence type="ECO:0000313" key="1">
    <source>
        <dbReference type="EMBL" id="PNR34882.1"/>
    </source>
</evidence>
<gene>
    <name evidence="1" type="ORF">PHYPA_022780</name>
</gene>
<evidence type="ECO:0000313" key="2">
    <source>
        <dbReference type="EnsemblPlants" id="Pp3c18_5960V3.1"/>
    </source>
</evidence>
<evidence type="ECO:0000313" key="3">
    <source>
        <dbReference type="Proteomes" id="UP000006727"/>
    </source>
</evidence>
<accession>A0A2K1J022</accession>
<dbReference type="InParanoid" id="A0A2K1J022"/>
<reference evidence="1 3" key="2">
    <citation type="journal article" date="2018" name="Plant J.">
        <title>The Physcomitrella patens chromosome-scale assembly reveals moss genome structure and evolution.</title>
        <authorList>
            <person name="Lang D."/>
            <person name="Ullrich K.K."/>
            <person name="Murat F."/>
            <person name="Fuchs J."/>
            <person name="Jenkins J."/>
            <person name="Haas F.B."/>
            <person name="Piednoel M."/>
            <person name="Gundlach H."/>
            <person name="Van Bel M."/>
            <person name="Meyberg R."/>
            <person name="Vives C."/>
            <person name="Morata J."/>
            <person name="Symeonidi A."/>
            <person name="Hiss M."/>
            <person name="Muchero W."/>
            <person name="Kamisugi Y."/>
            <person name="Saleh O."/>
            <person name="Blanc G."/>
            <person name="Decker E.L."/>
            <person name="van Gessel N."/>
            <person name="Grimwood J."/>
            <person name="Hayes R.D."/>
            <person name="Graham S.W."/>
            <person name="Gunter L.E."/>
            <person name="McDaniel S.F."/>
            <person name="Hoernstein S.N.W."/>
            <person name="Larsson A."/>
            <person name="Li F.W."/>
            <person name="Perroud P.F."/>
            <person name="Phillips J."/>
            <person name="Ranjan P."/>
            <person name="Rokshar D.S."/>
            <person name="Rothfels C.J."/>
            <person name="Schneider L."/>
            <person name="Shu S."/>
            <person name="Stevenson D.W."/>
            <person name="Thummler F."/>
            <person name="Tillich M."/>
            <person name="Villarreal Aguilar J.C."/>
            <person name="Widiez T."/>
            <person name="Wong G.K."/>
            <person name="Wymore A."/>
            <person name="Zhang Y."/>
            <person name="Zimmer A.D."/>
            <person name="Quatrano R.S."/>
            <person name="Mayer K.F.X."/>
            <person name="Goodstein D."/>
            <person name="Casacuberta J.M."/>
            <person name="Vandepoele K."/>
            <person name="Reski R."/>
            <person name="Cuming A.C."/>
            <person name="Tuskan G.A."/>
            <person name="Maumus F."/>
            <person name="Salse J."/>
            <person name="Schmutz J."/>
            <person name="Rensing S.A."/>
        </authorList>
    </citation>
    <scope>NUCLEOTIDE SEQUENCE [LARGE SCALE GENOMIC DNA]</scope>
    <source>
        <strain evidence="2 3">cv. Gransden 2004</strain>
    </source>
</reference>
<reference evidence="1 3" key="1">
    <citation type="journal article" date="2008" name="Science">
        <title>The Physcomitrella genome reveals evolutionary insights into the conquest of land by plants.</title>
        <authorList>
            <person name="Rensing S."/>
            <person name="Lang D."/>
            <person name="Zimmer A."/>
            <person name="Terry A."/>
            <person name="Salamov A."/>
            <person name="Shapiro H."/>
            <person name="Nishiyama T."/>
            <person name="Perroud P.-F."/>
            <person name="Lindquist E."/>
            <person name="Kamisugi Y."/>
            <person name="Tanahashi T."/>
            <person name="Sakakibara K."/>
            <person name="Fujita T."/>
            <person name="Oishi K."/>
            <person name="Shin-I T."/>
            <person name="Kuroki Y."/>
            <person name="Toyoda A."/>
            <person name="Suzuki Y."/>
            <person name="Hashimoto A."/>
            <person name="Yamaguchi K."/>
            <person name="Sugano A."/>
            <person name="Kohara Y."/>
            <person name="Fujiyama A."/>
            <person name="Anterola A."/>
            <person name="Aoki S."/>
            <person name="Ashton N."/>
            <person name="Barbazuk W.B."/>
            <person name="Barker E."/>
            <person name="Bennetzen J."/>
            <person name="Bezanilla M."/>
            <person name="Blankenship R."/>
            <person name="Cho S.H."/>
            <person name="Dutcher S."/>
            <person name="Estelle M."/>
            <person name="Fawcett J.A."/>
            <person name="Gundlach H."/>
            <person name="Hanada K."/>
            <person name="Heyl A."/>
            <person name="Hicks K.A."/>
            <person name="Hugh J."/>
            <person name="Lohr M."/>
            <person name="Mayer K."/>
            <person name="Melkozernov A."/>
            <person name="Murata T."/>
            <person name="Nelson D."/>
            <person name="Pils B."/>
            <person name="Prigge M."/>
            <person name="Reiss B."/>
            <person name="Renner T."/>
            <person name="Rombauts S."/>
            <person name="Rushton P."/>
            <person name="Sanderfoot A."/>
            <person name="Schween G."/>
            <person name="Shiu S.-H."/>
            <person name="Stueber K."/>
            <person name="Theodoulou F.L."/>
            <person name="Tu H."/>
            <person name="Van de Peer Y."/>
            <person name="Verrier P.J."/>
            <person name="Waters E."/>
            <person name="Wood A."/>
            <person name="Yang L."/>
            <person name="Cove D."/>
            <person name="Cuming A."/>
            <person name="Hasebe M."/>
            <person name="Lucas S."/>
            <person name="Mishler D.B."/>
            <person name="Reski R."/>
            <person name="Grigoriev I."/>
            <person name="Quatrano R.S."/>
            <person name="Boore J.L."/>
        </authorList>
    </citation>
    <scope>NUCLEOTIDE SEQUENCE [LARGE SCALE GENOMIC DNA]</scope>
    <source>
        <strain evidence="2 3">cv. Gransden 2004</strain>
    </source>
</reference>
<dbReference type="EMBL" id="ABEU02000018">
    <property type="protein sequence ID" value="PNR34882.1"/>
    <property type="molecule type" value="Genomic_DNA"/>
</dbReference>
<dbReference type="Gramene" id="Pp3c18_5960V3.1">
    <property type="protein sequence ID" value="Pp3c18_5960V3.1"/>
    <property type="gene ID" value="Pp3c18_5960"/>
</dbReference>
<reference evidence="2" key="3">
    <citation type="submission" date="2020-12" db="UniProtKB">
        <authorList>
            <consortium name="EnsemblPlants"/>
        </authorList>
    </citation>
    <scope>IDENTIFICATION</scope>
</reference>
<organism evidence="1">
    <name type="scientific">Physcomitrium patens</name>
    <name type="common">Spreading-leaved earth moss</name>
    <name type="synonym">Physcomitrella patens</name>
    <dbReference type="NCBI Taxonomy" id="3218"/>
    <lineage>
        <taxon>Eukaryota</taxon>
        <taxon>Viridiplantae</taxon>
        <taxon>Streptophyta</taxon>
        <taxon>Embryophyta</taxon>
        <taxon>Bryophyta</taxon>
        <taxon>Bryophytina</taxon>
        <taxon>Bryopsida</taxon>
        <taxon>Funariidae</taxon>
        <taxon>Funariales</taxon>
        <taxon>Funariaceae</taxon>
        <taxon>Physcomitrium</taxon>
    </lineage>
</organism>